<evidence type="ECO:0000256" key="3">
    <source>
        <dbReference type="ARBA" id="ARBA00022722"/>
    </source>
</evidence>
<evidence type="ECO:0000256" key="6">
    <source>
        <dbReference type="ARBA" id="ARBA00022842"/>
    </source>
</evidence>
<dbReference type="InterPro" id="IPR002716">
    <property type="entry name" value="PIN_dom"/>
</dbReference>
<dbReference type="InterPro" id="IPR050556">
    <property type="entry name" value="Type_II_TA_system_RNase"/>
</dbReference>
<keyword evidence="3 8" id="KW-0540">Nuclease</keyword>
<reference evidence="11" key="1">
    <citation type="journal article" date="2019" name="Int. J. Syst. Evol. Microbiol.">
        <title>The Global Catalogue of Microorganisms (GCM) 10K type strain sequencing project: providing services to taxonomists for standard genome sequencing and annotation.</title>
        <authorList>
            <consortium name="The Broad Institute Genomics Platform"/>
            <consortium name="The Broad Institute Genome Sequencing Center for Infectious Disease"/>
            <person name="Wu L."/>
            <person name="Ma J."/>
        </authorList>
    </citation>
    <scope>NUCLEOTIDE SEQUENCE [LARGE SCALE GENOMIC DNA]</scope>
    <source>
        <strain evidence="11">CGMCC 1.16026</strain>
    </source>
</reference>
<keyword evidence="5 8" id="KW-0378">Hydrolase</keyword>
<dbReference type="Pfam" id="PF01850">
    <property type="entry name" value="PIN"/>
    <property type="match status" value="1"/>
</dbReference>
<dbReference type="EC" id="3.1.-.-" evidence="8"/>
<evidence type="ECO:0000256" key="4">
    <source>
        <dbReference type="ARBA" id="ARBA00022723"/>
    </source>
</evidence>
<dbReference type="InterPro" id="IPR029060">
    <property type="entry name" value="PIN-like_dom_sf"/>
</dbReference>
<evidence type="ECO:0000259" key="9">
    <source>
        <dbReference type="Pfam" id="PF01850"/>
    </source>
</evidence>
<evidence type="ECO:0000313" key="11">
    <source>
        <dbReference type="Proteomes" id="UP001596391"/>
    </source>
</evidence>
<dbReference type="CDD" id="cd18740">
    <property type="entry name" value="PIN_VapC4-5_FitB-like"/>
    <property type="match status" value="1"/>
</dbReference>
<dbReference type="InterPro" id="IPR022907">
    <property type="entry name" value="VapC_family"/>
</dbReference>
<comment type="function">
    <text evidence="8">Toxic component of a toxin-antitoxin (TA) system. An RNase.</text>
</comment>
<gene>
    <name evidence="8" type="primary">vapC</name>
    <name evidence="10" type="ORF">ACFQBQ_13710</name>
</gene>
<organism evidence="10 11">
    <name type="scientific">Granulicella cerasi</name>
    <dbReference type="NCBI Taxonomy" id="741063"/>
    <lineage>
        <taxon>Bacteria</taxon>
        <taxon>Pseudomonadati</taxon>
        <taxon>Acidobacteriota</taxon>
        <taxon>Terriglobia</taxon>
        <taxon>Terriglobales</taxon>
        <taxon>Acidobacteriaceae</taxon>
        <taxon>Granulicella</taxon>
    </lineage>
</organism>
<keyword evidence="11" id="KW-1185">Reference proteome</keyword>
<evidence type="ECO:0000313" key="10">
    <source>
        <dbReference type="EMBL" id="MFC6646622.1"/>
    </source>
</evidence>
<evidence type="ECO:0000256" key="7">
    <source>
        <dbReference type="ARBA" id="ARBA00038093"/>
    </source>
</evidence>
<name>A0ABW1ZB26_9BACT</name>
<feature type="domain" description="PIN" evidence="9">
    <location>
        <begin position="5"/>
        <end position="123"/>
    </location>
</feature>
<dbReference type="PANTHER" id="PTHR33653:SF1">
    <property type="entry name" value="RIBONUCLEASE VAPC2"/>
    <property type="match status" value="1"/>
</dbReference>
<comment type="caution">
    <text evidence="10">The sequence shown here is derived from an EMBL/GenBank/DDBJ whole genome shotgun (WGS) entry which is preliminary data.</text>
</comment>
<protein>
    <recommendedName>
        <fullName evidence="8">Ribonuclease VapC</fullName>
        <shortName evidence="8">RNase VapC</shortName>
        <ecNumber evidence="8">3.1.-.-</ecNumber>
    </recommendedName>
    <alternativeName>
        <fullName evidence="8">Toxin VapC</fullName>
    </alternativeName>
</protein>
<comment type="similarity">
    <text evidence="7 8">Belongs to the PINc/VapC protein family.</text>
</comment>
<dbReference type="RefSeq" id="WP_263370278.1">
    <property type="nucleotide sequence ID" value="NZ_JAGSYD010000001.1"/>
</dbReference>
<dbReference type="SUPFAM" id="SSF88723">
    <property type="entry name" value="PIN domain-like"/>
    <property type="match status" value="1"/>
</dbReference>
<feature type="binding site" evidence="8">
    <location>
        <position position="98"/>
    </location>
    <ligand>
        <name>Mg(2+)</name>
        <dbReference type="ChEBI" id="CHEBI:18420"/>
    </ligand>
</feature>
<accession>A0ABW1ZB26</accession>
<proteinExistence type="inferred from homology"/>
<comment type="cofactor">
    <cofactor evidence="1 8">
        <name>Mg(2+)</name>
        <dbReference type="ChEBI" id="CHEBI:18420"/>
    </cofactor>
</comment>
<keyword evidence="6 8" id="KW-0460">Magnesium</keyword>
<evidence type="ECO:0000256" key="5">
    <source>
        <dbReference type="ARBA" id="ARBA00022801"/>
    </source>
</evidence>
<keyword evidence="8" id="KW-0800">Toxin</keyword>
<dbReference type="PANTHER" id="PTHR33653">
    <property type="entry name" value="RIBONUCLEASE VAPC2"/>
    <property type="match status" value="1"/>
</dbReference>
<evidence type="ECO:0000256" key="2">
    <source>
        <dbReference type="ARBA" id="ARBA00022649"/>
    </source>
</evidence>
<sequence>MAQFLLDTNIASFLIKGSSTALDHRFRQFESSSVVSVITEAEMRYGLARLPDEAKLHLLVKQFFQRIDILAWTSSCAVQYASLHAQQQRKGKPLSIFDTMIAAHALANDLVLVTNDAAFANIENLKLEDWTKGPQRA</sequence>
<evidence type="ECO:0000256" key="1">
    <source>
        <dbReference type="ARBA" id="ARBA00001946"/>
    </source>
</evidence>
<dbReference type="Proteomes" id="UP001596391">
    <property type="component" value="Unassembled WGS sequence"/>
</dbReference>
<dbReference type="Gene3D" id="3.40.50.1010">
    <property type="entry name" value="5'-nuclease"/>
    <property type="match status" value="1"/>
</dbReference>
<dbReference type="EMBL" id="JBHSWI010000001">
    <property type="protein sequence ID" value="MFC6646622.1"/>
    <property type="molecule type" value="Genomic_DNA"/>
</dbReference>
<evidence type="ECO:0000256" key="8">
    <source>
        <dbReference type="HAMAP-Rule" id="MF_00265"/>
    </source>
</evidence>
<keyword evidence="2 8" id="KW-1277">Toxin-antitoxin system</keyword>
<dbReference type="HAMAP" id="MF_00265">
    <property type="entry name" value="VapC_Nob1"/>
    <property type="match status" value="1"/>
</dbReference>
<keyword evidence="4 8" id="KW-0479">Metal-binding</keyword>
<feature type="binding site" evidence="8">
    <location>
        <position position="7"/>
    </location>
    <ligand>
        <name>Mg(2+)</name>
        <dbReference type="ChEBI" id="CHEBI:18420"/>
    </ligand>
</feature>